<comment type="catalytic activity">
    <reaction evidence="5">
        <text>hydrogencarbonate + H(+) = CO2 + H2O</text>
        <dbReference type="Rhea" id="RHEA:10748"/>
        <dbReference type="ChEBI" id="CHEBI:15377"/>
        <dbReference type="ChEBI" id="CHEBI:15378"/>
        <dbReference type="ChEBI" id="CHEBI:16526"/>
        <dbReference type="ChEBI" id="CHEBI:17544"/>
        <dbReference type="EC" id="4.2.1.1"/>
    </reaction>
</comment>
<proteinExistence type="inferred from homology"/>
<keyword evidence="3 4" id="KW-0862">Zinc</keyword>
<evidence type="ECO:0000256" key="2">
    <source>
        <dbReference type="ARBA" id="ARBA00022723"/>
    </source>
</evidence>
<dbReference type="Proteomes" id="UP000799324">
    <property type="component" value="Unassembled WGS sequence"/>
</dbReference>
<evidence type="ECO:0000256" key="4">
    <source>
        <dbReference type="PIRSR" id="PIRSR601765-1"/>
    </source>
</evidence>
<feature type="binding site" evidence="4">
    <location>
        <position position="45"/>
    </location>
    <ligand>
        <name>Zn(2+)</name>
        <dbReference type="ChEBI" id="CHEBI:29105"/>
    </ligand>
</feature>
<feature type="binding site" evidence="4">
    <location>
        <position position="102"/>
    </location>
    <ligand>
        <name>Zn(2+)</name>
        <dbReference type="ChEBI" id="CHEBI:29105"/>
    </ligand>
</feature>
<reference evidence="6" key="1">
    <citation type="journal article" date="2020" name="Stud. Mycol.">
        <title>101 Dothideomycetes genomes: a test case for predicting lifestyles and emergence of pathogens.</title>
        <authorList>
            <person name="Haridas S."/>
            <person name="Albert R."/>
            <person name="Binder M."/>
            <person name="Bloem J."/>
            <person name="Labutti K."/>
            <person name="Salamov A."/>
            <person name="Andreopoulos B."/>
            <person name="Baker S."/>
            <person name="Barry K."/>
            <person name="Bills G."/>
            <person name="Bluhm B."/>
            <person name="Cannon C."/>
            <person name="Castanera R."/>
            <person name="Culley D."/>
            <person name="Daum C."/>
            <person name="Ezra D."/>
            <person name="Gonzalez J."/>
            <person name="Henrissat B."/>
            <person name="Kuo A."/>
            <person name="Liang C."/>
            <person name="Lipzen A."/>
            <person name="Lutzoni F."/>
            <person name="Magnuson J."/>
            <person name="Mondo S."/>
            <person name="Nolan M."/>
            <person name="Ohm R."/>
            <person name="Pangilinan J."/>
            <person name="Park H.-J."/>
            <person name="Ramirez L."/>
            <person name="Alfaro M."/>
            <person name="Sun H."/>
            <person name="Tritt A."/>
            <person name="Yoshinaga Y."/>
            <person name="Zwiers L.-H."/>
            <person name="Turgeon B."/>
            <person name="Goodwin S."/>
            <person name="Spatafora J."/>
            <person name="Crous P."/>
            <person name="Grigoriev I."/>
        </authorList>
    </citation>
    <scope>NUCLEOTIDE SEQUENCE</scope>
    <source>
        <strain evidence="6">CBS 122681</strain>
    </source>
</reference>
<sequence length="184" mass="19644">MAANVLSELLARNSKFSETHTAPPDLLTMAKAVRSSGLGTVILSCSDPRLNPYQIFGIDPTIKGITMVRNAGGRALDAMRTIAVLQTIGNPSTIVVVHHTDCGMTHFHDAEIKKALIEIAPQEKDAINATKYGEIVGSIEESLEEDVGFLGASPFIRPGTRIVGLKHDINTGVVTQINETQAGN</sequence>
<dbReference type="SUPFAM" id="SSF53056">
    <property type="entry name" value="beta-carbonic anhydrase, cab"/>
    <property type="match status" value="1"/>
</dbReference>
<feature type="binding site" evidence="4">
    <location>
        <position position="47"/>
    </location>
    <ligand>
        <name>Zn(2+)</name>
        <dbReference type="ChEBI" id="CHEBI:29105"/>
    </ligand>
</feature>
<dbReference type="Gene3D" id="3.40.1050.10">
    <property type="entry name" value="Carbonic anhydrase"/>
    <property type="match status" value="1"/>
</dbReference>
<comment type="cofactor">
    <cofactor evidence="4">
        <name>Zn(2+)</name>
        <dbReference type="ChEBI" id="CHEBI:29105"/>
    </cofactor>
    <text evidence="4">Binds 1 zinc ion per subunit.</text>
</comment>
<keyword evidence="2 4" id="KW-0479">Metal-binding</keyword>
<name>A0A6A6SLS4_9PLEO</name>
<dbReference type="AlphaFoldDB" id="A0A6A6SLS4"/>
<dbReference type="InterPro" id="IPR036874">
    <property type="entry name" value="Carbonic_anhydrase_sf"/>
</dbReference>
<dbReference type="GO" id="GO:0004089">
    <property type="term" value="F:carbonate dehydratase activity"/>
    <property type="evidence" value="ECO:0007669"/>
    <property type="project" value="UniProtKB-UniRule"/>
</dbReference>
<feature type="binding site" evidence="4">
    <location>
        <position position="99"/>
    </location>
    <ligand>
        <name>Zn(2+)</name>
        <dbReference type="ChEBI" id="CHEBI:29105"/>
    </ligand>
</feature>
<dbReference type="OrthoDB" id="10248475at2759"/>
<keyword evidence="7" id="KW-1185">Reference proteome</keyword>
<comment type="similarity">
    <text evidence="1 5">Belongs to the beta-class carbonic anhydrase family.</text>
</comment>
<dbReference type="SMART" id="SM00947">
    <property type="entry name" value="Pro_CA"/>
    <property type="match status" value="1"/>
</dbReference>
<comment type="function">
    <text evidence="5">Reversible hydration of carbon dioxide.</text>
</comment>
<evidence type="ECO:0000256" key="5">
    <source>
        <dbReference type="RuleBase" id="RU003956"/>
    </source>
</evidence>
<dbReference type="Pfam" id="PF00484">
    <property type="entry name" value="Pro_CA"/>
    <property type="match status" value="1"/>
</dbReference>
<gene>
    <name evidence="6" type="ORF">K491DRAFT_614781</name>
</gene>
<evidence type="ECO:0000313" key="7">
    <source>
        <dbReference type="Proteomes" id="UP000799324"/>
    </source>
</evidence>
<evidence type="ECO:0000256" key="1">
    <source>
        <dbReference type="ARBA" id="ARBA00006217"/>
    </source>
</evidence>
<dbReference type="EMBL" id="MU004636">
    <property type="protein sequence ID" value="KAF2647318.1"/>
    <property type="molecule type" value="Genomic_DNA"/>
</dbReference>
<keyword evidence="5" id="KW-0456">Lyase</keyword>
<dbReference type="GO" id="GO:0008270">
    <property type="term" value="F:zinc ion binding"/>
    <property type="evidence" value="ECO:0007669"/>
    <property type="project" value="UniProtKB-UniRule"/>
</dbReference>
<dbReference type="PANTHER" id="PTHR43175:SF3">
    <property type="entry name" value="CARBON DISULFIDE HYDROLASE"/>
    <property type="match status" value="1"/>
</dbReference>
<protein>
    <recommendedName>
        <fullName evidence="5">Carbonic anhydrase</fullName>
        <ecNumber evidence="5">4.2.1.1</ecNumber>
    </recommendedName>
    <alternativeName>
        <fullName evidence="5">Carbonate dehydratase</fullName>
    </alternativeName>
</protein>
<accession>A0A6A6SLS4</accession>
<dbReference type="PANTHER" id="PTHR43175">
    <property type="entry name" value="CARBONIC ANHYDRASE"/>
    <property type="match status" value="1"/>
</dbReference>
<evidence type="ECO:0000313" key="6">
    <source>
        <dbReference type="EMBL" id="KAF2647318.1"/>
    </source>
</evidence>
<dbReference type="EC" id="4.2.1.1" evidence="5"/>
<organism evidence="6 7">
    <name type="scientific">Lophiostoma macrostomum CBS 122681</name>
    <dbReference type="NCBI Taxonomy" id="1314788"/>
    <lineage>
        <taxon>Eukaryota</taxon>
        <taxon>Fungi</taxon>
        <taxon>Dikarya</taxon>
        <taxon>Ascomycota</taxon>
        <taxon>Pezizomycotina</taxon>
        <taxon>Dothideomycetes</taxon>
        <taxon>Pleosporomycetidae</taxon>
        <taxon>Pleosporales</taxon>
        <taxon>Lophiostomataceae</taxon>
        <taxon>Lophiostoma</taxon>
    </lineage>
</organism>
<dbReference type="InterPro" id="IPR001765">
    <property type="entry name" value="Carbonic_anhydrase"/>
</dbReference>
<evidence type="ECO:0000256" key="3">
    <source>
        <dbReference type="ARBA" id="ARBA00022833"/>
    </source>
</evidence>